<feature type="compositionally biased region" description="Polar residues" evidence="2">
    <location>
        <begin position="113"/>
        <end position="132"/>
    </location>
</feature>
<evidence type="ECO:0000256" key="2">
    <source>
        <dbReference type="SAM" id="MobiDB-lite"/>
    </source>
</evidence>
<evidence type="ECO:0000313" key="4">
    <source>
        <dbReference type="EMBL" id="KAK1604348.1"/>
    </source>
</evidence>
<keyword evidence="1" id="KW-0479">Metal-binding</keyword>
<proteinExistence type="predicted"/>
<dbReference type="AlphaFoldDB" id="A0AAD8QNP9"/>
<dbReference type="EMBL" id="JAUUTY010000007">
    <property type="protein sequence ID" value="KAK1604348.1"/>
    <property type="molecule type" value="Genomic_DNA"/>
</dbReference>
<dbReference type="SMART" id="SM00343">
    <property type="entry name" value="ZnF_C2HC"/>
    <property type="match status" value="1"/>
</dbReference>
<reference evidence="4" key="1">
    <citation type="submission" date="2023-07" db="EMBL/GenBank/DDBJ databases">
        <title>A chromosome-level genome assembly of Lolium multiflorum.</title>
        <authorList>
            <person name="Chen Y."/>
            <person name="Copetti D."/>
            <person name="Kolliker R."/>
            <person name="Studer B."/>
        </authorList>
    </citation>
    <scope>NUCLEOTIDE SEQUENCE</scope>
    <source>
        <strain evidence="4">02402/16</strain>
        <tissue evidence="4">Leaf</tissue>
    </source>
</reference>
<evidence type="ECO:0000259" key="3">
    <source>
        <dbReference type="PROSITE" id="PS50158"/>
    </source>
</evidence>
<keyword evidence="1" id="KW-0863">Zinc-finger</keyword>
<feature type="domain" description="CCHC-type" evidence="3">
    <location>
        <begin position="174"/>
        <end position="189"/>
    </location>
</feature>
<dbReference type="GO" id="GO:0003676">
    <property type="term" value="F:nucleic acid binding"/>
    <property type="evidence" value="ECO:0007669"/>
    <property type="project" value="InterPro"/>
</dbReference>
<keyword evidence="1" id="KW-0862">Zinc</keyword>
<gene>
    <name evidence="4" type="ORF">QYE76_028021</name>
</gene>
<feature type="region of interest" description="Disordered" evidence="2">
    <location>
        <begin position="106"/>
        <end position="148"/>
    </location>
</feature>
<evidence type="ECO:0000313" key="5">
    <source>
        <dbReference type="Proteomes" id="UP001231189"/>
    </source>
</evidence>
<organism evidence="4 5">
    <name type="scientific">Lolium multiflorum</name>
    <name type="common">Italian ryegrass</name>
    <name type="synonym">Lolium perenne subsp. multiflorum</name>
    <dbReference type="NCBI Taxonomy" id="4521"/>
    <lineage>
        <taxon>Eukaryota</taxon>
        <taxon>Viridiplantae</taxon>
        <taxon>Streptophyta</taxon>
        <taxon>Embryophyta</taxon>
        <taxon>Tracheophyta</taxon>
        <taxon>Spermatophyta</taxon>
        <taxon>Magnoliopsida</taxon>
        <taxon>Liliopsida</taxon>
        <taxon>Poales</taxon>
        <taxon>Poaceae</taxon>
        <taxon>BOP clade</taxon>
        <taxon>Pooideae</taxon>
        <taxon>Poodae</taxon>
        <taxon>Poeae</taxon>
        <taxon>Poeae Chloroplast Group 2 (Poeae type)</taxon>
        <taxon>Loliodinae</taxon>
        <taxon>Loliinae</taxon>
        <taxon>Lolium</taxon>
    </lineage>
</organism>
<name>A0AAD8QNP9_LOLMU</name>
<keyword evidence="5" id="KW-1185">Reference proteome</keyword>
<sequence>MLDAVIGMQGEDGSGRVRGVLARPGRDHHAGWHVLACFGRGRSGQCRAMAIDPVVRPDETDTVEKRKERFLNGLHDEMLINIPFADLEALVDSAIQMEGKIHQANENRKRRMMNQSGPSNNHKYRPNSGQEDTTTTTTTTLQPHLAPPTITPTLLQGLGATLPITPKDKSTYNCYECGVAGHFSYECPKKLAKTATNTSGPAQQRRVTTNKKFAPTTRTTATAASTT</sequence>
<comment type="caution">
    <text evidence="4">The sequence shown here is derived from an EMBL/GenBank/DDBJ whole genome shotgun (WGS) entry which is preliminary data.</text>
</comment>
<dbReference type="Gene3D" id="4.10.60.10">
    <property type="entry name" value="Zinc finger, CCHC-type"/>
    <property type="match status" value="1"/>
</dbReference>
<dbReference type="PROSITE" id="PS50158">
    <property type="entry name" value="ZF_CCHC"/>
    <property type="match status" value="1"/>
</dbReference>
<dbReference type="InterPro" id="IPR036875">
    <property type="entry name" value="Znf_CCHC_sf"/>
</dbReference>
<dbReference type="Proteomes" id="UP001231189">
    <property type="component" value="Unassembled WGS sequence"/>
</dbReference>
<dbReference type="SUPFAM" id="SSF57756">
    <property type="entry name" value="Retrovirus zinc finger-like domains"/>
    <property type="match status" value="1"/>
</dbReference>
<evidence type="ECO:0000256" key="1">
    <source>
        <dbReference type="PROSITE-ProRule" id="PRU00047"/>
    </source>
</evidence>
<dbReference type="GO" id="GO:0008270">
    <property type="term" value="F:zinc ion binding"/>
    <property type="evidence" value="ECO:0007669"/>
    <property type="project" value="UniProtKB-KW"/>
</dbReference>
<dbReference type="Pfam" id="PF00098">
    <property type="entry name" value="zf-CCHC"/>
    <property type="match status" value="1"/>
</dbReference>
<protein>
    <recommendedName>
        <fullName evidence="3">CCHC-type domain-containing protein</fullName>
    </recommendedName>
</protein>
<dbReference type="InterPro" id="IPR001878">
    <property type="entry name" value="Znf_CCHC"/>
</dbReference>
<accession>A0AAD8QNP9</accession>